<feature type="chain" id="PRO_5039666705" description="ABC transporter substrate-binding protein" evidence="2">
    <location>
        <begin position="21"/>
        <end position="372"/>
    </location>
</feature>
<accession>A0A917K2T7</accession>
<keyword evidence="4" id="KW-1185">Reference proteome</keyword>
<protein>
    <recommendedName>
        <fullName evidence="5">ABC transporter substrate-binding protein</fullName>
    </recommendedName>
</protein>
<evidence type="ECO:0000313" key="4">
    <source>
        <dbReference type="Proteomes" id="UP000657574"/>
    </source>
</evidence>
<dbReference type="AlphaFoldDB" id="A0A917K2T7"/>
<comment type="caution">
    <text evidence="3">The sequence shown here is derived from an EMBL/GenBank/DDBJ whole genome shotgun (WGS) entry which is preliminary data.</text>
</comment>
<dbReference type="PANTHER" id="PTHR30006">
    <property type="entry name" value="THIAMINE-BINDING PERIPLASMIC PROTEIN-RELATED"/>
    <property type="match status" value="1"/>
</dbReference>
<evidence type="ECO:0000256" key="2">
    <source>
        <dbReference type="SAM" id="SignalP"/>
    </source>
</evidence>
<dbReference type="EMBL" id="BMQA01000001">
    <property type="protein sequence ID" value="GGI95573.1"/>
    <property type="molecule type" value="Genomic_DNA"/>
</dbReference>
<evidence type="ECO:0000256" key="1">
    <source>
        <dbReference type="ARBA" id="ARBA00022729"/>
    </source>
</evidence>
<dbReference type="InterPro" id="IPR006059">
    <property type="entry name" value="SBP"/>
</dbReference>
<dbReference type="SUPFAM" id="SSF53850">
    <property type="entry name" value="Periplasmic binding protein-like II"/>
    <property type="match status" value="1"/>
</dbReference>
<keyword evidence="1 2" id="KW-0732">Signal</keyword>
<dbReference type="Pfam" id="PF13416">
    <property type="entry name" value="SBP_bac_8"/>
    <property type="match status" value="1"/>
</dbReference>
<reference evidence="3" key="2">
    <citation type="submission" date="2020-09" db="EMBL/GenBank/DDBJ databases">
        <authorList>
            <person name="Sun Q."/>
            <person name="Ohkuma M."/>
        </authorList>
    </citation>
    <scope>NUCLEOTIDE SEQUENCE</scope>
    <source>
        <strain evidence="3">JCM 3086</strain>
    </source>
</reference>
<organism evidence="3 4">
    <name type="scientific">Streptomyces brasiliensis</name>
    <dbReference type="NCBI Taxonomy" id="1954"/>
    <lineage>
        <taxon>Bacteria</taxon>
        <taxon>Bacillati</taxon>
        <taxon>Actinomycetota</taxon>
        <taxon>Actinomycetes</taxon>
        <taxon>Kitasatosporales</taxon>
        <taxon>Streptomycetaceae</taxon>
        <taxon>Streptomyces</taxon>
    </lineage>
</organism>
<dbReference type="Proteomes" id="UP000657574">
    <property type="component" value="Unassembled WGS sequence"/>
</dbReference>
<name>A0A917K2T7_9ACTN</name>
<dbReference type="RefSeq" id="WP_189309063.1">
    <property type="nucleotide sequence ID" value="NZ_BMQA01000001.1"/>
</dbReference>
<evidence type="ECO:0000313" key="3">
    <source>
        <dbReference type="EMBL" id="GGI95573.1"/>
    </source>
</evidence>
<sequence>MRTRNTTLALAGLLVTAVTAGCGGAVTTASSGSNGKADGVYQQIADLPKDQQRAKAEELAKKEGRTLSLYTSMTADIATPVAQAFEKKYGIHVSVFRGNSETVLQRALQEEQAGKAGADAVETNFLEMTALSDNHYLVPFNGSAVDEVEPAAKFQDWTASRLNVFQPAWNTDLIKAGDEPHSWEDLALPKYKGKLTLEVSDSDWFENVTKYWLSHGKSQSEVDQLWKGIVANAKVAKGHTTMMQFLTAGQTPMEAMNYTYITDRAAQQGAPVTHLPPDGVSKIPAFPRPNGVGMIKGAQHPAAAWLFYDWLLTDGQQELVKLGLTPSTKVPGDKSLKGITLVPFDVAGLSKNGDAWDKKYDALLRGVADVEK</sequence>
<reference evidence="3" key="1">
    <citation type="journal article" date="2014" name="Int. J. Syst. Evol. Microbiol.">
        <title>Complete genome sequence of Corynebacterium casei LMG S-19264T (=DSM 44701T), isolated from a smear-ripened cheese.</title>
        <authorList>
            <consortium name="US DOE Joint Genome Institute (JGI-PGF)"/>
            <person name="Walter F."/>
            <person name="Albersmeier A."/>
            <person name="Kalinowski J."/>
            <person name="Ruckert C."/>
        </authorList>
    </citation>
    <scope>NUCLEOTIDE SEQUENCE</scope>
    <source>
        <strain evidence="3">JCM 3086</strain>
    </source>
</reference>
<dbReference type="Gene3D" id="3.40.190.10">
    <property type="entry name" value="Periplasmic binding protein-like II"/>
    <property type="match status" value="2"/>
</dbReference>
<proteinExistence type="predicted"/>
<evidence type="ECO:0008006" key="5">
    <source>
        <dbReference type="Google" id="ProtNLM"/>
    </source>
</evidence>
<dbReference type="PROSITE" id="PS51257">
    <property type="entry name" value="PROKAR_LIPOPROTEIN"/>
    <property type="match status" value="1"/>
</dbReference>
<feature type="signal peptide" evidence="2">
    <location>
        <begin position="1"/>
        <end position="20"/>
    </location>
</feature>
<gene>
    <name evidence="3" type="ORF">GCM10010121_002540</name>
</gene>